<feature type="compositionally biased region" description="Low complexity" evidence="4">
    <location>
        <begin position="42"/>
        <end position="51"/>
    </location>
</feature>
<dbReference type="PIRSF" id="PIRSF002401">
    <property type="entry name" value="GTP_bd_Obg/CgtA"/>
    <property type="match status" value="1"/>
</dbReference>
<comment type="similarity">
    <text evidence="1">Belongs to the TRAFAC class OBG-HflX-like GTPase superfamily. OBG GTPase family.</text>
</comment>
<dbReference type="Pfam" id="PF01018">
    <property type="entry name" value="GTP1_OBG"/>
    <property type="match status" value="2"/>
</dbReference>
<dbReference type="InterPro" id="IPR027417">
    <property type="entry name" value="P-loop_NTPase"/>
</dbReference>
<feature type="region of interest" description="Disordered" evidence="4">
    <location>
        <begin position="37"/>
        <end position="65"/>
    </location>
</feature>
<evidence type="ECO:0000256" key="1">
    <source>
        <dbReference type="ARBA" id="ARBA00007699"/>
    </source>
</evidence>
<dbReference type="Pfam" id="PF01926">
    <property type="entry name" value="MMR_HSR1"/>
    <property type="match status" value="1"/>
</dbReference>
<keyword evidence="3" id="KW-0342">GTP-binding</keyword>
<dbReference type="GO" id="GO:0005525">
    <property type="term" value="F:GTP binding"/>
    <property type="evidence" value="ECO:0007669"/>
    <property type="project" value="UniProtKB-KW"/>
</dbReference>
<dbReference type="SUPFAM" id="SSF52540">
    <property type="entry name" value="P-loop containing nucleoside triphosphate hydrolases"/>
    <property type="match status" value="1"/>
</dbReference>
<feature type="domain" description="Obg" evidence="6">
    <location>
        <begin position="70"/>
        <end position="283"/>
    </location>
</feature>
<protein>
    <submittedName>
        <fullName evidence="7">GTP-binding protein Obg/CgtA</fullName>
    </submittedName>
</protein>
<evidence type="ECO:0000256" key="2">
    <source>
        <dbReference type="ARBA" id="ARBA00022741"/>
    </source>
</evidence>
<dbReference type="InterPro" id="IPR006073">
    <property type="entry name" value="GTP-bd"/>
</dbReference>
<dbReference type="InterPro" id="IPR031167">
    <property type="entry name" value="G_OBG"/>
</dbReference>
<evidence type="ECO:0000313" key="8">
    <source>
        <dbReference type="Proteomes" id="UP000298138"/>
    </source>
</evidence>
<evidence type="ECO:0000256" key="4">
    <source>
        <dbReference type="SAM" id="MobiDB-lite"/>
    </source>
</evidence>
<dbReference type="PROSITE" id="PS51883">
    <property type="entry name" value="OBG"/>
    <property type="match status" value="1"/>
</dbReference>
<dbReference type="Proteomes" id="UP000298138">
    <property type="component" value="Unassembled WGS sequence"/>
</dbReference>
<dbReference type="PANTHER" id="PTHR11702">
    <property type="entry name" value="DEVELOPMENTALLY REGULATED GTP-BINDING PROTEIN-RELATED"/>
    <property type="match status" value="1"/>
</dbReference>
<dbReference type="InParanoid" id="A0A4S2N1F9"/>
<dbReference type="InterPro" id="IPR014100">
    <property type="entry name" value="GTP-bd_Obg/CgtA"/>
</dbReference>
<dbReference type="GO" id="GO:0000287">
    <property type="term" value="F:magnesium ion binding"/>
    <property type="evidence" value="ECO:0007669"/>
    <property type="project" value="InterPro"/>
</dbReference>
<keyword evidence="2" id="KW-0547">Nucleotide-binding</keyword>
<keyword evidence="8" id="KW-1185">Reference proteome</keyword>
<dbReference type="PRINTS" id="PR00326">
    <property type="entry name" value="GTP1OBG"/>
</dbReference>
<accession>A0A4S2N1F9</accession>
<evidence type="ECO:0000256" key="3">
    <source>
        <dbReference type="ARBA" id="ARBA00023134"/>
    </source>
</evidence>
<dbReference type="GO" id="GO:0005739">
    <property type="term" value="C:mitochondrion"/>
    <property type="evidence" value="ECO:0007669"/>
    <property type="project" value="TreeGrafter"/>
</dbReference>
<dbReference type="CDD" id="cd01898">
    <property type="entry name" value="Obg"/>
    <property type="match status" value="1"/>
</dbReference>
<dbReference type="FunCoup" id="A0A4S2N1F9">
    <property type="interactions" value="496"/>
</dbReference>
<dbReference type="GO" id="GO:0003924">
    <property type="term" value="F:GTPase activity"/>
    <property type="evidence" value="ECO:0007669"/>
    <property type="project" value="InterPro"/>
</dbReference>
<dbReference type="GO" id="GO:0042254">
    <property type="term" value="P:ribosome biogenesis"/>
    <property type="evidence" value="ECO:0007669"/>
    <property type="project" value="UniProtKB-UniRule"/>
</dbReference>
<dbReference type="Gene3D" id="2.70.210.12">
    <property type="entry name" value="GTP1/OBG domain"/>
    <property type="match status" value="1"/>
</dbReference>
<feature type="region of interest" description="Disordered" evidence="4">
    <location>
        <begin position="133"/>
        <end position="152"/>
    </location>
</feature>
<evidence type="ECO:0000259" key="6">
    <source>
        <dbReference type="PROSITE" id="PS51883"/>
    </source>
</evidence>
<dbReference type="PANTHER" id="PTHR11702:SF31">
    <property type="entry name" value="MITOCHONDRIAL RIBOSOME-ASSOCIATED GTPASE 2"/>
    <property type="match status" value="1"/>
</dbReference>
<sequence length="487" mass="53318">MALLILPRRPPRPAVHSIPTLTPFLYPSFVRRIHRSTPSADAEPLSSDEAPSPLPSPALESHPHHIFTNSPFADLRTISLASGAGGNGCISFLRDKFISDGPANGGDGGTGGSIYIQAIVGETSLHKLGRQGVIKASDGSHGKGSSSGGKRGEDVVIQVPVGTVVREINRYDPIVDAEDPLEWQKWTHYPDSLAKNLADPKFRTVKFPVNHHRNASELLRATHPYKVDLDLSEPTQKPILLLPGSPGGLGNPHFVSTSLRHPLFATKGTKGFRMTIQLELKVLADIGLVGFPNAGKSSFLRAVSARKARVGDWAFTTLSPNIGTVMVDERRGEDGKERFTIADIPGLVEDAHLDKGLGLGFLRHVERARALAFVIDLSSPDPVEDLRKLWRELEEYETDQLEEIAPEGHVRWTGISQEPVKKREKKERMRDKKWLVIANKADLEGTREKFFKLKKEVGEGVEVVPISALRKEGVENALGVMKALLGV</sequence>
<dbReference type="InterPro" id="IPR036726">
    <property type="entry name" value="GTP1_OBG_dom_sf"/>
</dbReference>
<proteinExistence type="inferred from homology"/>
<reference evidence="7 8" key="1">
    <citation type="submission" date="2019-04" db="EMBL/GenBank/DDBJ databases">
        <title>Comparative genomics and transcriptomics to analyze fruiting body development in filamentous ascomycetes.</title>
        <authorList>
            <consortium name="DOE Joint Genome Institute"/>
            <person name="Lutkenhaus R."/>
            <person name="Traeger S."/>
            <person name="Breuer J."/>
            <person name="Kuo A."/>
            <person name="Lipzen A."/>
            <person name="Pangilinan J."/>
            <person name="Dilworth D."/>
            <person name="Sandor L."/>
            <person name="Poggeler S."/>
            <person name="Barry K."/>
            <person name="Grigoriev I.V."/>
            <person name="Nowrousian M."/>
        </authorList>
    </citation>
    <scope>NUCLEOTIDE SEQUENCE [LARGE SCALE GENOMIC DNA]</scope>
    <source>
        <strain evidence="7 8">CBS 389.68</strain>
    </source>
</reference>
<gene>
    <name evidence="7" type="ORF">EX30DRAFT_394225</name>
</gene>
<dbReference type="PROSITE" id="PS51710">
    <property type="entry name" value="G_OBG"/>
    <property type="match status" value="1"/>
</dbReference>
<evidence type="ECO:0000313" key="7">
    <source>
        <dbReference type="EMBL" id="TGZ82972.1"/>
    </source>
</evidence>
<dbReference type="AlphaFoldDB" id="A0A4S2N1F9"/>
<evidence type="ECO:0000259" key="5">
    <source>
        <dbReference type="PROSITE" id="PS51710"/>
    </source>
</evidence>
<dbReference type="InterPro" id="IPR045086">
    <property type="entry name" value="OBG_GTPase"/>
</dbReference>
<dbReference type="InterPro" id="IPR006169">
    <property type="entry name" value="GTP1_OBG_dom"/>
</dbReference>
<name>A0A4S2N1F9_9PEZI</name>
<organism evidence="7 8">
    <name type="scientific">Ascodesmis nigricans</name>
    <dbReference type="NCBI Taxonomy" id="341454"/>
    <lineage>
        <taxon>Eukaryota</taxon>
        <taxon>Fungi</taxon>
        <taxon>Dikarya</taxon>
        <taxon>Ascomycota</taxon>
        <taxon>Pezizomycotina</taxon>
        <taxon>Pezizomycetes</taxon>
        <taxon>Pezizales</taxon>
        <taxon>Ascodesmidaceae</taxon>
        <taxon>Ascodesmis</taxon>
    </lineage>
</organism>
<feature type="domain" description="OBG-type G" evidence="5">
    <location>
        <begin position="284"/>
        <end position="486"/>
    </location>
</feature>
<dbReference type="STRING" id="341454.A0A4S2N1F9"/>
<dbReference type="Gene3D" id="3.40.50.300">
    <property type="entry name" value="P-loop containing nucleotide triphosphate hydrolases"/>
    <property type="match status" value="1"/>
</dbReference>
<dbReference type="EMBL" id="ML220114">
    <property type="protein sequence ID" value="TGZ82972.1"/>
    <property type="molecule type" value="Genomic_DNA"/>
</dbReference>
<dbReference type="SUPFAM" id="SSF82051">
    <property type="entry name" value="Obg GTP-binding protein N-terminal domain"/>
    <property type="match status" value="1"/>
</dbReference>
<dbReference type="OrthoDB" id="347018at2759"/>